<dbReference type="RefSeq" id="WP_095537030.1">
    <property type="nucleotide sequence ID" value="NZ_CBCRWO010000001.1"/>
</dbReference>
<dbReference type="Proteomes" id="UP000266886">
    <property type="component" value="Unassembled WGS sequence"/>
</dbReference>
<feature type="region of interest" description="Disordered" evidence="1">
    <location>
        <begin position="44"/>
        <end position="74"/>
    </location>
</feature>
<accession>A0ABX9UMW6</accession>
<evidence type="ECO:0000256" key="2">
    <source>
        <dbReference type="SAM" id="SignalP"/>
    </source>
</evidence>
<feature type="compositionally biased region" description="Low complexity" evidence="1">
    <location>
        <begin position="227"/>
        <end position="239"/>
    </location>
</feature>
<protein>
    <recommendedName>
        <fullName evidence="5">Lipoprotein</fullName>
    </recommendedName>
</protein>
<sequence>MNLRRLPAPTSALLVAALTAVSLTACSSGDGERETVVVKSTTFVNPDGSEVDPEDFPEWAKEPSSSQQSGEGDWKSEYENVIAHPDEYAFDTDALVEPTGKYSYALIEATGDGTPELLLKKDSREFAPVLVFHLDEEGKARPSSPVLLDGVRSAGGSRAAVFASASQNGLYQEDHYSTQPDANFQLYSVDGDTLTKVGAPEEAHIDAIPEKYQQITWTSTTDPSALQQGAPAAAAPAEGAQDEAPADDMVLGEGEFVGTVEELTIEEALAQAGADDPSAPESGSKYWVLHFDGPQDISANKGGSRGPVTQTTEYMRLGYSEITSYGNHEAGTEWAQYVGKRVKVSLDPSTLSWPSDVSYPLGSLRFTSEGADYEVTEL</sequence>
<comment type="caution">
    <text evidence="3">The sequence shown here is derived from an EMBL/GenBank/DDBJ whole genome shotgun (WGS) entry which is preliminary data.</text>
</comment>
<keyword evidence="4" id="KW-1185">Reference proteome</keyword>
<proteinExistence type="predicted"/>
<dbReference type="EMBL" id="RDRE01000002">
    <property type="protein sequence ID" value="RMD20375.1"/>
    <property type="molecule type" value="Genomic_DNA"/>
</dbReference>
<feature type="region of interest" description="Disordered" evidence="1">
    <location>
        <begin position="220"/>
        <end position="244"/>
    </location>
</feature>
<organism evidence="3 4">
    <name type="scientific">Corynebacterium gottingense</name>
    <dbReference type="NCBI Taxonomy" id="2041036"/>
    <lineage>
        <taxon>Bacteria</taxon>
        <taxon>Bacillati</taxon>
        <taxon>Actinomycetota</taxon>
        <taxon>Actinomycetes</taxon>
        <taxon>Mycobacteriales</taxon>
        <taxon>Corynebacteriaceae</taxon>
        <taxon>Corynebacterium</taxon>
    </lineage>
</organism>
<evidence type="ECO:0000313" key="4">
    <source>
        <dbReference type="Proteomes" id="UP000266886"/>
    </source>
</evidence>
<dbReference type="PROSITE" id="PS51257">
    <property type="entry name" value="PROKAR_LIPOPROTEIN"/>
    <property type="match status" value="1"/>
</dbReference>
<evidence type="ECO:0000313" key="3">
    <source>
        <dbReference type="EMBL" id="RMD20375.1"/>
    </source>
</evidence>
<name>A0ABX9UMW6_9CORY</name>
<gene>
    <name evidence="3" type="ORF">EAW56_01845</name>
</gene>
<evidence type="ECO:0000256" key="1">
    <source>
        <dbReference type="SAM" id="MobiDB-lite"/>
    </source>
</evidence>
<feature type="chain" id="PRO_5047507272" description="Lipoprotein" evidence="2">
    <location>
        <begin position="28"/>
        <end position="378"/>
    </location>
</feature>
<reference evidence="3 4" key="1">
    <citation type="submission" date="2018-10" db="EMBL/GenBank/DDBJ databases">
        <title>Whole genome sequence of Corynebacterium gottingense DSM 130494T.</title>
        <authorList>
            <person name="Bernier A.-M."/>
            <person name="Bernard K."/>
        </authorList>
    </citation>
    <scope>NUCLEOTIDE SEQUENCE [LARGE SCALE GENOMIC DNA]</scope>
    <source>
        <strain evidence="3 4">DSM 103494</strain>
    </source>
</reference>
<keyword evidence="2" id="KW-0732">Signal</keyword>
<feature type="signal peptide" evidence="2">
    <location>
        <begin position="1"/>
        <end position="27"/>
    </location>
</feature>
<evidence type="ECO:0008006" key="5">
    <source>
        <dbReference type="Google" id="ProtNLM"/>
    </source>
</evidence>